<reference evidence="3 4" key="1">
    <citation type="journal article" date="2016" name="Mol. Biol. Evol.">
        <title>Comparative Genomics of Early-Diverging Mushroom-Forming Fungi Provides Insights into the Origins of Lignocellulose Decay Capabilities.</title>
        <authorList>
            <person name="Nagy L.G."/>
            <person name="Riley R."/>
            <person name="Tritt A."/>
            <person name="Adam C."/>
            <person name="Daum C."/>
            <person name="Floudas D."/>
            <person name="Sun H."/>
            <person name="Yadav J.S."/>
            <person name="Pangilinan J."/>
            <person name="Larsson K.H."/>
            <person name="Matsuura K."/>
            <person name="Barry K."/>
            <person name="Labutti K."/>
            <person name="Kuo R."/>
            <person name="Ohm R.A."/>
            <person name="Bhattacharya S.S."/>
            <person name="Shirouzu T."/>
            <person name="Yoshinaga Y."/>
            <person name="Martin F.M."/>
            <person name="Grigoriev I.V."/>
            <person name="Hibbett D.S."/>
        </authorList>
    </citation>
    <scope>NUCLEOTIDE SEQUENCE [LARGE SCALE GENOMIC DNA]</scope>
    <source>
        <strain evidence="3 4">HHB10207 ss-3</strain>
    </source>
</reference>
<keyword evidence="4" id="KW-1185">Reference proteome</keyword>
<name>A0A165YZH3_9AGAM</name>
<organism evidence="3 4">
    <name type="scientific">Sistotremastrum suecicum HHB10207 ss-3</name>
    <dbReference type="NCBI Taxonomy" id="1314776"/>
    <lineage>
        <taxon>Eukaryota</taxon>
        <taxon>Fungi</taxon>
        <taxon>Dikarya</taxon>
        <taxon>Basidiomycota</taxon>
        <taxon>Agaricomycotina</taxon>
        <taxon>Agaricomycetes</taxon>
        <taxon>Sistotremastrales</taxon>
        <taxon>Sistotremastraceae</taxon>
        <taxon>Sistotremastrum</taxon>
    </lineage>
</organism>
<dbReference type="Proteomes" id="UP000076798">
    <property type="component" value="Unassembled WGS sequence"/>
</dbReference>
<feature type="compositionally biased region" description="Acidic residues" evidence="1">
    <location>
        <begin position="432"/>
        <end position="495"/>
    </location>
</feature>
<protein>
    <recommendedName>
        <fullName evidence="2">Integrase core domain-containing protein</fullName>
    </recommendedName>
</protein>
<evidence type="ECO:0000259" key="2">
    <source>
        <dbReference type="Pfam" id="PF24764"/>
    </source>
</evidence>
<gene>
    <name evidence="3" type="ORF">SISSUDRAFT_1088133</name>
</gene>
<sequence length="513" mass="60202">MILAPDDLIRPLLEEYIRKPGMTDAKIAEALEPFYDSEVYGLGARSVRRRREKWGLSLARGQRHTTETIQPYMESLKARFPNQGVRERHSTLRHEYGVMVNEKTIARYNRIHDPSGVAARRRHAYVRREYEARTVNGCWSFDQHDKWRRFHLFLHVGLEVFSGRVLWLKIWWTNRNPRLVCSWYLDVIEELGFMPELTQSDRGSENHGIANAQTDLRHILLPSLGETLQHRWRGKNRNIKPEIFWSRLRRHWVRGFENRLEWGVQRGYYDESQPFERMVFFYVFIPWLQGELDLFRDRVNHTRRRADKHVTRPRDPPENIFRAPEKFKVKDDKVLVSDAGCHTVRQRYAPPNHPVFNLVHPEFAAVADECYVAIGAPEVNYSSCWSVYRRLKRRIERRLLENSARVERSHFRGDDIPVQPGEPVRGGAYWVDSDDSTAVDPDDSDWEDHDNEDSTLAEEEEVDEVEALLLSDDDSYAEWTDESEIDSLDGWDDDNTAAGSGIPLDDSVSENDD</sequence>
<dbReference type="OrthoDB" id="5946233at2759"/>
<dbReference type="Pfam" id="PF24764">
    <property type="entry name" value="rva_4"/>
    <property type="match status" value="1"/>
</dbReference>
<evidence type="ECO:0000313" key="4">
    <source>
        <dbReference type="Proteomes" id="UP000076798"/>
    </source>
</evidence>
<dbReference type="InterPro" id="IPR058913">
    <property type="entry name" value="Integrase_dom_put"/>
</dbReference>
<dbReference type="PANTHER" id="PTHR46177:SF1">
    <property type="entry name" value="INTEGRASE CATALYTIC DOMAIN-CONTAINING PROTEIN"/>
    <property type="match status" value="1"/>
</dbReference>
<accession>A0A165YZH3</accession>
<dbReference type="EMBL" id="KV428220">
    <property type="protein sequence ID" value="KZT33772.1"/>
    <property type="molecule type" value="Genomic_DNA"/>
</dbReference>
<dbReference type="STRING" id="1314776.A0A165YZH3"/>
<dbReference type="PANTHER" id="PTHR46177">
    <property type="entry name" value="INTEGRASE CATALYTIC DOMAIN-CONTAINING PROTEIN"/>
    <property type="match status" value="1"/>
</dbReference>
<evidence type="ECO:0000256" key="1">
    <source>
        <dbReference type="SAM" id="MobiDB-lite"/>
    </source>
</evidence>
<dbReference type="AlphaFoldDB" id="A0A165YZH3"/>
<proteinExistence type="predicted"/>
<evidence type="ECO:0000313" key="3">
    <source>
        <dbReference type="EMBL" id="KZT33772.1"/>
    </source>
</evidence>
<feature type="region of interest" description="Disordered" evidence="1">
    <location>
        <begin position="411"/>
        <end position="513"/>
    </location>
</feature>
<feature type="domain" description="Integrase core" evidence="2">
    <location>
        <begin position="130"/>
        <end position="311"/>
    </location>
</feature>